<evidence type="ECO:0000256" key="6">
    <source>
        <dbReference type="ARBA" id="ARBA00048741"/>
    </source>
</evidence>
<dbReference type="EC" id="6.3.5.4" evidence="3"/>
<dbReference type="Pfam" id="PF13537">
    <property type="entry name" value="GATase_7"/>
    <property type="match status" value="1"/>
</dbReference>
<sequence length="644" mass="73719">MIRFDGRETSPQDITAIKRLLAHRGKVKSLFLQQGVLLSFDGTLETDDKAEVFSVADTTLFTQINTESCFIPNYLRDSNASFNQPNADFAIALWDARRQLLLCARDILGVKPLYYVHQPGLFCAFATEIKALLAFEEVVVKPNRNKFREYLSWPKAYIPYSSETFYEGIYSVLPGHCLQLSRTETLNTPYWKPDHSRLDGLKVAGDYAAQFEDDFTSAIDSRMRSKDRIGSHLSGGLDSSAVSSMAQQLLQTQGRASVHTFTIDTGLSSTDETFYVKEVLKQWNPEHHTVQPIADVLSSILEINRLFDRPEQFIIPSSFHLSVSIKARQLGCDTILTGHDGDSVIPTGFDYLDQLIDCQDWTGLERACRQRISWPGSNFTKISDKWLSLSDRQKLEKYLLHLIGTEITNRFRREHLGAFLRSISNQKKQLHLSTASIIRYCIKRLRDKMAHVELIDSAFNPEFRQLTFSRNLQTTKGLNACFSGNNHVPVSQIINTTNVICNEQFDHIGAYYGHQYAFPFFDKRVVELGLSTPSWVNFDQGRGRGLIRNGLQNVLPAAIIDRQSKTNFVEYGNLSARQLYLATQEQFTLPSHAIWEIIDRTVFHQIVDVVFNSRIPIQQKTRYNWLLSRFIYFSLWLSSVSERR</sequence>
<dbReference type="OrthoDB" id="9763290at2"/>
<feature type="domain" description="Asparagine synthetase" evidence="7">
    <location>
        <begin position="211"/>
        <end position="637"/>
    </location>
</feature>
<feature type="domain" description="Glutamine amidotransferase type-2" evidence="8">
    <location>
        <begin position="54"/>
        <end position="134"/>
    </location>
</feature>
<dbReference type="PANTHER" id="PTHR43284">
    <property type="entry name" value="ASPARAGINE SYNTHETASE (GLUTAMINE-HYDROLYZING)"/>
    <property type="match status" value="1"/>
</dbReference>
<evidence type="ECO:0000256" key="3">
    <source>
        <dbReference type="ARBA" id="ARBA00012737"/>
    </source>
</evidence>
<keyword evidence="5" id="KW-0067">ATP-binding</keyword>
<dbReference type="InterPro" id="IPR051786">
    <property type="entry name" value="ASN_synthetase/amidase"/>
</dbReference>
<comment type="pathway">
    <text evidence="1">Amino-acid biosynthesis; L-asparagine biosynthesis; L-asparagine from L-aspartate (L-Gln route): step 1/1.</text>
</comment>
<dbReference type="PANTHER" id="PTHR43284:SF1">
    <property type="entry name" value="ASPARAGINE SYNTHETASE"/>
    <property type="match status" value="1"/>
</dbReference>
<dbReference type="SUPFAM" id="SSF56235">
    <property type="entry name" value="N-terminal nucleophile aminohydrolases (Ntn hydrolases)"/>
    <property type="match status" value="1"/>
</dbReference>
<dbReference type="Pfam" id="PF00733">
    <property type="entry name" value="Asn_synthase"/>
    <property type="match status" value="1"/>
</dbReference>
<evidence type="ECO:0000313" key="10">
    <source>
        <dbReference type="Proteomes" id="UP000295706"/>
    </source>
</evidence>
<proteinExistence type="inferred from homology"/>
<dbReference type="EMBL" id="SMJU01000003">
    <property type="protein sequence ID" value="TDB67584.1"/>
    <property type="molecule type" value="Genomic_DNA"/>
</dbReference>
<name>A0A4R4KHJ2_9BACT</name>
<comment type="similarity">
    <text evidence="2">Belongs to the asparagine synthetase family.</text>
</comment>
<dbReference type="InterPro" id="IPR001962">
    <property type="entry name" value="Asn_synthase"/>
</dbReference>
<dbReference type="Gene3D" id="3.40.50.620">
    <property type="entry name" value="HUPs"/>
    <property type="match status" value="2"/>
</dbReference>
<dbReference type="GO" id="GO:0004066">
    <property type="term" value="F:asparagine synthase (glutamine-hydrolyzing) activity"/>
    <property type="evidence" value="ECO:0007669"/>
    <property type="project" value="UniProtKB-EC"/>
</dbReference>
<accession>A0A4R4KHJ2</accession>
<gene>
    <name evidence="9" type="ORF">EZE20_06040</name>
</gene>
<reference evidence="9 10" key="1">
    <citation type="submission" date="2019-02" db="EMBL/GenBank/DDBJ databases">
        <title>Arundinibacter roseus gen. nov., sp. nov., a new member of the family Cytophagaceae.</title>
        <authorList>
            <person name="Szuroczki S."/>
            <person name="Khayer B."/>
            <person name="Sproer C."/>
            <person name="Toumi M."/>
            <person name="Szabo A."/>
            <person name="Felfoldi T."/>
            <person name="Schumann P."/>
            <person name="Toth E."/>
        </authorList>
    </citation>
    <scope>NUCLEOTIDE SEQUENCE [LARGE SCALE GENOMIC DNA]</scope>
    <source>
        <strain evidence="9 10">DMA-k-7a</strain>
    </source>
</reference>
<protein>
    <recommendedName>
        <fullName evidence="3">asparagine synthase (glutamine-hydrolyzing)</fullName>
        <ecNumber evidence="3">6.3.5.4</ecNumber>
    </recommendedName>
</protein>
<dbReference type="SUPFAM" id="SSF52402">
    <property type="entry name" value="Adenine nucleotide alpha hydrolases-like"/>
    <property type="match status" value="1"/>
</dbReference>
<dbReference type="InterPro" id="IPR017932">
    <property type="entry name" value="GATase_2_dom"/>
</dbReference>
<evidence type="ECO:0000256" key="4">
    <source>
        <dbReference type="ARBA" id="ARBA00022741"/>
    </source>
</evidence>
<dbReference type="CDD" id="cd01991">
    <property type="entry name" value="Asn_synthase_B_C"/>
    <property type="match status" value="1"/>
</dbReference>
<keyword evidence="10" id="KW-1185">Reference proteome</keyword>
<organism evidence="9 10">
    <name type="scientific">Arundinibacter roseus</name>
    <dbReference type="NCBI Taxonomy" id="2070510"/>
    <lineage>
        <taxon>Bacteria</taxon>
        <taxon>Pseudomonadati</taxon>
        <taxon>Bacteroidota</taxon>
        <taxon>Cytophagia</taxon>
        <taxon>Cytophagales</taxon>
        <taxon>Spirosomataceae</taxon>
        <taxon>Arundinibacter</taxon>
    </lineage>
</organism>
<comment type="caution">
    <text evidence="9">The sequence shown here is derived from an EMBL/GenBank/DDBJ whole genome shotgun (WGS) entry which is preliminary data.</text>
</comment>
<dbReference type="Proteomes" id="UP000295706">
    <property type="component" value="Unassembled WGS sequence"/>
</dbReference>
<dbReference type="GO" id="GO:0005524">
    <property type="term" value="F:ATP binding"/>
    <property type="evidence" value="ECO:0007669"/>
    <property type="project" value="UniProtKB-KW"/>
</dbReference>
<dbReference type="PIRSF" id="PIRSF001589">
    <property type="entry name" value="Asn_synthetase_glu-h"/>
    <property type="match status" value="1"/>
</dbReference>
<dbReference type="AlphaFoldDB" id="A0A4R4KHJ2"/>
<evidence type="ECO:0000256" key="2">
    <source>
        <dbReference type="ARBA" id="ARBA00005752"/>
    </source>
</evidence>
<dbReference type="GO" id="GO:0005829">
    <property type="term" value="C:cytosol"/>
    <property type="evidence" value="ECO:0007669"/>
    <property type="project" value="TreeGrafter"/>
</dbReference>
<dbReference type="InterPro" id="IPR029055">
    <property type="entry name" value="Ntn_hydrolases_N"/>
</dbReference>
<evidence type="ECO:0000259" key="8">
    <source>
        <dbReference type="Pfam" id="PF13537"/>
    </source>
</evidence>
<evidence type="ECO:0000313" key="9">
    <source>
        <dbReference type="EMBL" id="TDB67584.1"/>
    </source>
</evidence>
<keyword evidence="4" id="KW-0547">Nucleotide-binding</keyword>
<evidence type="ECO:0000259" key="7">
    <source>
        <dbReference type="Pfam" id="PF00733"/>
    </source>
</evidence>
<dbReference type="InterPro" id="IPR014729">
    <property type="entry name" value="Rossmann-like_a/b/a_fold"/>
</dbReference>
<evidence type="ECO:0000256" key="1">
    <source>
        <dbReference type="ARBA" id="ARBA00005187"/>
    </source>
</evidence>
<evidence type="ECO:0000256" key="5">
    <source>
        <dbReference type="ARBA" id="ARBA00022840"/>
    </source>
</evidence>
<dbReference type="Gene3D" id="3.60.20.10">
    <property type="entry name" value="Glutamine Phosphoribosylpyrophosphate, subunit 1, domain 1"/>
    <property type="match status" value="1"/>
</dbReference>
<dbReference type="InterPro" id="IPR006426">
    <property type="entry name" value="Asn_synth_AEB"/>
</dbReference>
<comment type="catalytic activity">
    <reaction evidence="6">
        <text>L-aspartate + L-glutamine + ATP + H2O = L-asparagine + L-glutamate + AMP + diphosphate + H(+)</text>
        <dbReference type="Rhea" id="RHEA:12228"/>
        <dbReference type="ChEBI" id="CHEBI:15377"/>
        <dbReference type="ChEBI" id="CHEBI:15378"/>
        <dbReference type="ChEBI" id="CHEBI:29985"/>
        <dbReference type="ChEBI" id="CHEBI:29991"/>
        <dbReference type="ChEBI" id="CHEBI:30616"/>
        <dbReference type="ChEBI" id="CHEBI:33019"/>
        <dbReference type="ChEBI" id="CHEBI:58048"/>
        <dbReference type="ChEBI" id="CHEBI:58359"/>
        <dbReference type="ChEBI" id="CHEBI:456215"/>
        <dbReference type="EC" id="6.3.5.4"/>
    </reaction>
</comment>
<dbReference type="GO" id="GO:0006529">
    <property type="term" value="P:asparagine biosynthetic process"/>
    <property type="evidence" value="ECO:0007669"/>
    <property type="project" value="InterPro"/>
</dbReference>